<dbReference type="Gene3D" id="2.60.40.10">
    <property type="entry name" value="Immunoglobulins"/>
    <property type="match status" value="1"/>
</dbReference>
<dbReference type="Gene3D" id="2.60.40.1180">
    <property type="entry name" value="Golgi alpha-mannosidase II"/>
    <property type="match status" value="1"/>
</dbReference>
<dbReference type="InterPro" id="IPR013780">
    <property type="entry name" value="Glyco_hydro_b"/>
</dbReference>
<dbReference type="InterPro" id="IPR006047">
    <property type="entry name" value="GH13_cat_dom"/>
</dbReference>
<keyword evidence="7" id="KW-1185">Reference proteome</keyword>
<dbReference type="CDD" id="cd02856">
    <property type="entry name" value="E_set_GDE_Isoamylase_N"/>
    <property type="match status" value="1"/>
</dbReference>
<feature type="compositionally biased region" description="Basic and acidic residues" evidence="4">
    <location>
        <begin position="465"/>
        <end position="481"/>
    </location>
</feature>
<dbReference type="PANTHER" id="PTHR43002">
    <property type="entry name" value="GLYCOGEN DEBRANCHING ENZYME"/>
    <property type="match status" value="1"/>
</dbReference>
<evidence type="ECO:0000313" key="6">
    <source>
        <dbReference type="EMBL" id="SSY70916.1"/>
    </source>
</evidence>
<evidence type="ECO:0000256" key="3">
    <source>
        <dbReference type="ARBA" id="ARBA00023295"/>
    </source>
</evidence>
<accession>A0A376BMN3</accession>
<dbReference type="Pfam" id="PF18390">
    <property type="entry name" value="GlgX_C"/>
    <property type="match status" value="1"/>
</dbReference>
<dbReference type="InterPro" id="IPR044505">
    <property type="entry name" value="GlgX_Isoamylase_N_E_set"/>
</dbReference>
<keyword evidence="2 6" id="KW-0378">Hydrolase</keyword>
<dbReference type="STRING" id="1120980.GCA_000745955_01255"/>
<reference evidence="6 7" key="1">
    <citation type="submission" date="2018-06" db="EMBL/GenBank/DDBJ databases">
        <authorList>
            <consortium name="Pathogen Informatics"/>
            <person name="Doyle S."/>
        </authorList>
    </citation>
    <scope>NUCLEOTIDE SEQUENCE [LARGE SCALE GENOMIC DNA]</scope>
    <source>
        <strain evidence="6 7">NCTC10283</strain>
    </source>
</reference>
<organism evidence="6 7">
    <name type="scientific">Alysiella crassa</name>
    <dbReference type="NCBI Taxonomy" id="153491"/>
    <lineage>
        <taxon>Bacteria</taxon>
        <taxon>Pseudomonadati</taxon>
        <taxon>Pseudomonadota</taxon>
        <taxon>Betaproteobacteria</taxon>
        <taxon>Neisseriales</taxon>
        <taxon>Neisseriaceae</taxon>
        <taxon>Alysiella</taxon>
    </lineage>
</organism>
<dbReference type="InterPro" id="IPR040784">
    <property type="entry name" value="GlgX_C"/>
</dbReference>
<dbReference type="InterPro" id="IPR013783">
    <property type="entry name" value="Ig-like_fold"/>
</dbReference>
<dbReference type="SUPFAM" id="SSF51011">
    <property type="entry name" value="Glycosyl hydrolase domain"/>
    <property type="match status" value="1"/>
</dbReference>
<name>A0A376BMN3_9NEIS</name>
<dbReference type="GO" id="GO:0005980">
    <property type="term" value="P:glycogen catabolic process"/>
    <property type="evidence" value="ECO:0007669"/>
    <property type="project" value="InterPro"/>
</dbReference>
<evidence type="ECO:0000256" key="1">
    <source>
        <dbReference type="ARBA" id="ARBA00008061"/>
    </source>
</evidence>
<dbReference type="AlphaFoldDB" id="A0A376BMN3"/>
<dbReference type="InterPro" id="IPR017853">
    <property type="entry name" value="GH"/>
</dbReference>
<dbReference type="CDD" id="cd11326">
    <property type="entry name" value="AmyAc_Glg_debranch"/>
    <property type="match status" value="1"/>
</dbReference>
<dbReference type="GO" id="GO:0004135">
    <property type="term" value="F:amylo-alpha-1,6-glucosidase activity"/>
    <property type="evidence" value="ECO:0007669"/>
    <property type="project" value="InterPro"/>
</dbReference>
<dbReference type="Pfam" id="PF00128">
    <property type="entry name" value="Alpha-amylase"/>
    <property type="match status" value="1"/>
</dbReference>
<dbReference type="Gene3D" id="3.20.20.80">
    <property type="entry name" value="Glycosidases"/>
    <property type="match status" value="1"/>
</dbReference>
<dbReference type="EC" id="3.2.1.-" evidence="6"/>
<dbReference type="RefSeq" id="WP_034292738.1">
    <property type="nucleotide sequence ID" value="NZ_CP091519.2"/>
</dbReference>
<evidence type="ECO:0000256" key="2">
    <source>
        <dbReference type="ARBA" id="ARBA00022801"/>
    </source>
</evidence>
<dbReference type="OrthoDB" id="9800174at2"/>
<feature type="domain" description="Glycosyl hydrolase family 13 catalytic" evidence="5">
    <location>
        <begin position="161"/>
        <end position="561"/>
    </location>
</feature>
<dbReference type="SUPFAM" id="SSF81296">
    <property type="entry name" value="E set domains"/>
    <property type="match status" value="1"/>
</dbReference>
<dbReference type="EMBL" id="UFSO01000002">
    <property type="protein sequence ID" value="SSY70916.1"/>
    <property type="molecule type" value="Genomic_DNA"/>
</dbReference>
<feature type="region of interest" description="Disordered" evidence="4">
    <location>
        <begin position="461"/>
        <end position="485"/>
    </location>
</feature>
<evidence type="ECO:0000313" key="7">
    <source>
        <dbReference type="Proteomes" id="UP000254209"/>
    </source>
</evidence>
<dbReference type="SUPFAM" id="SSF51445">
    <property type="entry name" value="(Trans)glycosidases"/>
    <property type="match status" value="1"/>
</dbReference>
<dbReference type="InterPro" id="IPR014756">
    <property type="entry name" value="Ig_E-set"/>
</dbReference>
<gene>
    <name evidence="6" type="primary">glgX</name>
    <name evidence="6" type="ORF">NCTC10283_01037</name>
</gene>
<comment type="similarity">
    <text evidence="1">Belongs to the glycosyl hydrolase 13 family.</text>
</comment>
<keyword evidence="3 6" id="KW-0326">Glycosidase</keyword>
<evidence type="ECO:0000256" key="4">
    <source>
        <dbReference type="SAM" id="MobiDB-lite"/>
    </source>
</evidence>
<proteinExistence type="inferred from homology"/>
<dbReference type="InterPro" id="IPR011837">
    <property type="entry name" value="Glycogen_debranch_GlgX"/>
</dbReference>
<sequence length="661" mass="74820">MKKLDSGCPYPMGATVCDGGVNFAVYSANATAVELCLFDEKGLETRFRLPEKSGFIWHGFVPNIGAGQRYGYRVHGEYAPQKGYFFNPNKLLIDPYSKALDGEPCFRNAEQLAWYRPEDLRDNGKIAPKSVVVGASHFDWGDDTPPNIPYGKTIIYEAHIKGLTKLFPDLAHAGTYRALADKRVIHYLKDLGITAVELLPIQEHVDERHLQALGLVNYWGYNTLSHFAVERDYAANPLQAADEFRQAVKALHAAGLEVILDVVYNHTAEQDEFGAMMCQRGLDNVNWYWVEAETGHYINWAGTGNALKMVKRDMLRWAADSLRYWVEEFHVDGFRFDLGTVMGREPTFDVYSGFFALVYQEPTLADKKLIVEAWDIGADGYHLGDFAFPYSEWNGAFRDDMRRFWCWQSGDLGKFATRFAGSADIFHKCGRRPSASLNFITAHDGFTLRDLVSYKHKHNLANGEQNRDGHNENISHNHGVEGDTDNLPIKQLRELTSKALLASLLLANGTPMLLAGDEMGNTQAGNNNAYCQDNSITWLDWAAAEEYTGLRDYVRELIALRGEMRVLHENHWFSDETVSWLNVNGTAMTLENWQDTSRKAMQIQLIGGWLICVNGKRDGEFFRLPENVNGWRIRSAPCDDFVFKNNKLAVKNMGVWVFQAA</sequence>
<dbReference type="Proteomes" id="UP000254209">
    <property type="component" value="Unassembled WGS sequence"/>
</dbReference>
<dbReference type="InterPro" id="IPR004193">
    <property type="entry name" value="Glyco_hydro_13_N"/>
</dbReference>
<dbReference type="SMART" id="SM00642">
    <property type="entry name" value="Aamy"/>
    <property type="match status" value="1"/>
</dbReference>
<dbReference type="NCBIfam" id="TIGR02100">
    <property type="entry name" value="glgX_debranch"/>
    <property type="match status" value="1"/>
</dbReference>
<protein>
    <submittedName>
        <fullName evidence="6">Glycogen debranching enzyme</fullName>
        <ecNumber evidence="6">3.2.1.-</ecNumber>
    </submittedName>
</protein>
<evidence type="ECO:0000259" key="5">
    <source>
        <dbReference type="SMART" id="SM00642"/>
    </source>
</evidence>
<dbReference type="Pfam" id="PF02922">
    <property type="entry name" value="CBM_48"/>
    <property type="match status" value="1"/>
</dbReference>